<dbReference type="Proteomes" id="UP001164187">
    <property type="component" value="Chromosome"/>
</dbReference>
<keyword evidence="1" id="KW-0813">Transport</keyword>
<dbReference type="RefSeq" id="WP_269312478.1">
    <property type="nucleotide sequence ID" value="NZ_CP114052.1"/>
</dbReference>
<evidence type="ECO:0000256" key="1">
    <source>
        <dbReference type="ARBA" id="ARBA00022448"/>
    </source>
</evidence>
<dbReference type="PANTHER" id="PTHR42788:SF2">
    <property type="entry name" value="ABC TRANSPORTER ATP-BINDING PROTEIN"/>
    <property type="match status" value="1"/>
</dbReference>
<keyword evidence="6" id="KW-1185">Reference proteome</keyword>
<reference evidence="5" key="1">
    <citation type="submission" date="2022-12" db="EMBL/GenBank/DDBJ databases">
        <title>Peptostreptococcus.</title>
        <authorList>
            <person name="Lee S.H."/>
        </authorList>
    </citation>
    <scope>NUCLEOTIDE SEQUENCE</scope>
    <source>
        <strain evidence="5">CBA3647</strain>
    </source>
</reference>
<name>A0ABY7JV78_9FIRM</name>
<evidence type="ECO:0000313" key="6">
    <source>
        <dbReference type="Proteomes" id="UP001164187"/>
    </source>
</evidence>
<dbReference type="InterPro" id="IPR003439">
    <property type="entry name" value="ABC_transporter-like_ATP-bd"/>
</dbReference>
<accession>A0ABY7JV78</accession>
<evidence type="ECO:0000313" key="5">
    <source>
        <dbReference type="EMBL" id="WAW15797.1"/>
    </source>
</evidence>
<proteinExistence type="predicted"/>
<keyword evidence="2" id="KW-0547">Nucleotide-binding</keyword>
<dbReference type="SMART" id="SM00382">
    <property type="entry name" value="AAA"/>
    <property type="match status" value="1"/>
</dbReference>
<dbReference type="SUPFAM" id="SSF52540">
    <property type="entry name" value="P-loop containing nucleoside triphosphate hydrolases"/>
    <property type="match status" value="1"/>
</dbReference>
<dbReference type="GO" id="GO:0005524">
    <property type="term" value="F:ATP binding"/>
    <property type="evidence" value="ECO:0007669"/>
    <property type="project" value="UniProtKB-KW"/>
</dbReference>
<dbReference type="InterPro" id="IPR027417">
    <property type="entry name" value="P-loop_NTPase"/>
</dbReference>
<dbReference type="Pfam" id="PF00005">
    <property type="entry name" value="ABC_tran"/>
    <property type="match status" value="1"/>
</dbReference>
<dbReference type="InterPro" id="IPR017871">
    <property type="entry name" value="ABC_transporter-like_CS"/>
</dbReference>
<evidence type="ECO:0000259" key="4">
    <source>
        <dbReference type="PROSITE" id="PS50893"/>
    </source>
</evidence>
<organism evidence="5 6">
    <name type="scientific">Peptostreptococcus equinus</name>
    <dbReference type="NCBI Taxonomy" id="3003601"/>
    <lineage>
        <taxon>Bacteria</taxon>
        <taxon>Bacillati</taxon>
        <taxon>Bacillota</taxon>
        <taxon>Clostridia</taxon>
        <taxon>Peptostreptococcales</taxon>
        <taxon>Peptostreptococcaceae</taxon>
        <taxon>Peptostreptococcus</taxon>
    </lineage>
</organism>
<sequence length="246" mass="28384">MNSYNKNNMENKEIKVRLKNINKAFGKNKVLDDISIDLYEGELVTLIGPSGCGKSTIFNIISNLTSVDSGEVEIKSEISYMHQKDLLLTYKTIMDNVTLPLIIKNMNKKNAYKIAEEYIPIFGLRGYEKMYPKDLSGGMRQRANFLRTFLCSNELMLLDEPFGSLDYITKSELHEWFLDVRKNINTSILLISHDIDEAIKLSDRIYVLSQKPAKIKKEFDLKNTNFDKSSIEYCSKLKEQILNNLK</sequence>
<dbReference type="PROSITE" id="PS00211">
    <property type="entry name" value="ABC_TRANSPORTER_1"/>
    <property type="match status" value="1"/>
</dbReference>
<keyword evidence="3 5" id="KW-0067">ATP-binding</keyword>
<dbReference type="InterPro" id="IPR003593">
    <property type="entry name" value="AAA+_ATPase"/>
</dbReference>
<dbReference type="EMBL" id="CP114052">
    <property type="protein sequence ID" value="WAW15797.1"/>
    <property type="molecule type" value="Genomic_DNA"/>
</dbReference>
<dbReference type="Gene3D" id="3.40.50.300">
    <property type="entry name" value="P-loop containing nucleotide triphosphate hydrolases"/>
    <property type="match status" value="1"/>
</dbReference>
<gene>
    <name evidence="5" type="ORF">O0R46_04915</name>
</gene>
<dbReference type="PROSITE" id="PS50893">
    <property type="entry name" value="ABC_TRANSPORTER_2"/>
    <property type="match status" value="1"/>
</dbReference>
<evidence type="ECO:0000256" key="3">
    <source>
        <dbReference type="ARBA" id="ARBA00022840"/>
    </source>
</evidence>
<dbReference type="PANTHER" id="PTHR42788">
    <property type="entry name" value="TAURINE IMPORT ATP-BINDING PROTEIN-RELATED"/>
    <property type="match status" value="1"/>
</dbReference>
<protein>
    <submittedName>
        <fullName evidence="5">ABC transporter ATP-binding protein</fullName>
    </submittedName>
</protein>
<feature type="domain" description="ABC transporter" evidence="4">
    <location>
        <begin position="16"/>
        <end position="235"/>
    </location>
</feature>
<dbReference type="InterPro" id="IPR050166">
    <property type="entry name" value="ABC_transporter_ATP-bind"/>
</dbReference>
<evidence type="ECO:0000256" key="2">
    <source>
        <dbReference type="ARBA" id="ARBA00022741"/>
    </source>
</evidence>